<dbReference type="Gene3D" id="3.20.20.100">
    <property type="entry name" value="NADP-dependent oxidoreductase domain"/>
    <property type="match status" value="1"/>
</dbReference>
<feature type="site" description="Lowers pKa of active site Tyr" evidence="5">
    <location>
        <position position="77"/>
    </location>
</feature>
<dbReference type="OrthoDB" id="416253at2759"/>
<reference evidence="7 8" key="1">
    <citation type="journal article" date="2020" name="ISME J.">
        <title>Uncovering the hidden diversity of litter-decomposition mechanisms in mushroom-forming fungi.</title>
        <authorList>
            <person name="Floudas D."/>
            <person name="Bentzer J."/>
            <person name="Ahren D."/>
            <person name="Johansson T."/>
            <person name="Persson P."/>
            <person name="Tunlid A."/>
        </authorList>
    </citation>
    <scope>NUCLEOTIDE SEQUENCE [LARGE SCALE GENOMIC DNA]</scope>
    <source>
        <strain evidence="7 8">CBS 291.85</strain>
    </source>
</reference>
<keyword evidence="2" id="KW-0560">Oxidoreductase</keyword>
<name>A0A8H5CN80_9AGAR</name>
<dbReference type="InterPro" id="IPR036812">
    <property type="entry name" value="NAD(P)_OxRdtase_dom_sf"/>
</dbReference>
<evidence type="ECO:0000256" key="4">
    <source>
        <dbReference type="PIRSR" id="PIRSR000097-2"/>
    </source>
</evidence>
<dbReference type="PROSITE" id="PS00063">
    <property type="entry name" value="ALDOKETO_REDUCTASE_3"/>
    <property type="match status" value="1"/>
</dbReference>
<gene>
    <name evidence="7" type="ORF">D9758_011551</name>
</gene>
<keyword evidence="8" id="KW-1185">Reference proteome</keyword>
<dbReference type="GO" id="GO:0016491">
    <property type="term" value="F:oxidoreductase activity"/>
    <property type="evidence" value="ECO:0007669"/>
    <property type="project" value="UniProtKB-KW"/>
</dbReference>
<feature type="active site" description="Proton donor" evidence="3">
    <location>
        <position position="52"/>
    </location>
</feature>
<sequence>MALLTISSFMKLSTGQEMPFLGLGVYKNEDAYIACEAALKYGYKAIDTAQMYGNEKKVGDAVRASGIPRERIFITSKVWDGAEKTTNSVQQSLKNLDLGYIDLYLIHSGSWGKDVRLKTWKALTEFAGPDKPLRAIGVSNFGVKHLEELREAGLPTPTVNQIELHPFCQQKPIVDYCKEHGIAIQAFCPLIRGAFDDPTLQEVSKEYNKTPAQILVRWSIQRSFAPLPKSSNPDRIKSNADIYNFELSDATMAKLDALDRGDAGSISWNPVNAE</sequence>
<dbReference type="FunFam" id="3.20.20.100:FF:000015">
    <property type="entry name" value="Oxidoreductase, aldo/keto reductase family"/>
    <property type="match status" value="1"/>
</dbReference>
<evidence type="ECO:0000256" key="3">
    <source>
        <dbReference type="PIRSR" id="PIRSR000097-1"/>
    </source>
</evidence>
<dbReference type="InterPro" id="IPR020471">
    <property type="entry name" value="AKR"/>
</dbReference>
<dbReference type="AlphaFoldDB" id="A0A8H5CN80"/>
<dbReference type="PANTHER" id="PTHR43827:SF13">
    <property type="entry name" value="ALDO_KETO REDUCTASE FAMILY PROTEIN"/>
    <property type="match status" value="1"/>
</dbReference>
<evidence type="ECO:0000256" key="2">
    <source>
        <dbReference type="ARBA" id="ARBA00023002"/>
    </source>
</evidence>
<accession>A0A8H5CN80</accession>
<dbReference type="PRINTS" id="PR00069">
    <property type="entry name" value="ALDKETRDTASE"/>
</dbReference>
<dbReference type="EMBL" id="JAACJM010000117">
    <property type="protein sequence ID" value="KAF5344912.1"/>
    <property type="molecule type" value="Genomic_DNA"/>
</dbReference>
<feature type="domain" description="NADP-dependent oxidoreductase" evidence="6">
    <location>
        <begin position="24"/>
        <end position="259"/>
    </location>
</feature>
<comment type="similarity">
    <text evidence="1">Belongs to the aldo/keto reductase family.</text>
</comment>
<dbReference type="Pfam" id="PF00248">
    <property type="entry name" value="Aldo_ket_red"/>
    <property type="match status" value="1"/>
</dbReference>
<organism evidence="7 8">
    <name type="scientific">Tetrapyrgos nigripes</name>
    <dbReference type="NCBI Taxonomy" id="182062"/>
    <lineage>
        <taxon>Eukaryota</taxon>
        <taxon>Fungi</taxon>
        <taxon>Dikarya</taxon>
        <taxon>Basidiomycota</taxon>
        <taxon>Agaricomycotina</taxon>
        <taxon>Agaricomycetes</taxon>
        <taxon>Agaricomycetidae</taxon>
        <taxon>Agaricales</taxon>
        <taxon>Marasmiineae</taxon>
        <taxon>Marasmiaceae</taxon>
        <taxon>Tetrapyrgos</taxon>
    </lineage>
</organism>
<evidence type="ECO:0000259" key="6">
    <source>
        <dbReference type="Pfam" id="PF00248"/>
    </source>
</evidence>
<comment type="caution">
    <text evidence="7">The sequence shown here is derived from an EMBL/GenBank/DDBJ whole genome shotgun (WGS) entry which is preliminary data.</text>
</comment>
<evidence type="ECO:0000313" key="7">
    <source>
        <dbReference type="EMBL" id="KAF5344912.1"/>
    </source>
</evidence>
<evidence type="ECO:0000313" key="8">
    <source>
        <dbReference type="Proteomes" id="UP000559256"/>
    </source>
</evidence>
<dbReference type="PANTHER" id="PTHR43827">
    <property type="entry name" value="2,5-DIKETO-D-GLUCONIC ACID REDUCTASE"/>
    <property type="match status" value="1"/>
</dbReference>
<dbReference type="CDD" id="cd19071">
    <property type="entry name" value="AKR_AKR1-5-like"/>
    <property type="match status" value="1"/>
</dbReference>
<dbReference type="Proteomes" id="UP000559256">
    <property type="component" value="Unassembled WGS sequence"/>
</dbReference>
<proteinExistence type="inferred from homology"/>
<evidence type="ECO:0000256" key="1">
    <source>
        <dbReference type="ARBA" id="ARBA00007905"/>
    </source>
</evidence>
<dbReference type="InterPro" id="IPR018170">
    <property type="entry name" value="Aldo/ket_reductase_CS"/>
</dbReference>
<evidence type="ECO:0000256" key="5">
    <source>
        <dbReference type="PIRSR" id="PIRSR000097-3"/>
    </source>
</evidence>
<protein>
    <recommendedName>
        <fullName evidence="6">NADP-dependent oxidoreductase domain-containing protein</fullName>
    </recommendedName>
</protein>
<dbReference type="InterPro" id="IPR023210">
    <property type="entry name" value="NADP_OxRdtase_dom"/>
</dbReference>
<feature type="binding site" evidence="4">
    <location>
        <position position="107"/>
    </location>
    <ligand>
        <name>substrate</name>
    </ligand>
</feature>
<dbReference type="PIRSF" id="PIRSF000097">
    <property type="entry name" value="AKR"/>
    <property type="match status" value="1"/>
</dbReference>
<dbReference type="SUPFAM" id="SSF51430">
    <property type="entry name" value="NAD(P)-linked oxidoreductase"/>
    <property type="match status" value="1"/>
</dbReference>